<reference evidence="1 2" key="1">
    <citation type="submission" date="2015-01" db="EMBL/GenBank/DDBJ databases">
        <title>Evolution of Trichinella species and genotypes.</title>
        <authorList>
            <person name="Korhonen P.K."/>
            <person name="Edoardo P."/>
            <person name="Giuseppe L.R."/>
            <person name="Gasser R.B."/>
        </authorList>
    </citation>
    <scope>NUCLEOTIDE SEQUENCE [LARGE SCALE GENOMIC DNA]</scope>
    <source>
        <strain evidence="1">ISS37</strain>
    </source>
</reference>
<organism evidence="1 2">
    <name type="scientific">Trichinella nelsoni</name>
    <dbReference type="NCBI Taxonomy" id="6336"/>
    <lineage>
        <taxon>Eukaryota</taxon>
        <taxon>Metazoa</taxon>
        <taxon>Ecdysozoa</taxon>
        <taxon>Nematoda</taxon>
        <taxon>Enoplea</taxon>
        <taxon>Dorylaimia</taxon>
        <taxon>Trichinellida</taxon>
        <taxon>Trichinellidae</taxon>
        <taxon>Trichinella</taxon>
    </lineage>
</organism>
<gene>
    <name evidence="1" type="ORF">T07_10934</name>
</gene>
<keyword evidence="2" id="KW-1185">Reference proteome</keyword>
<proteinExistence type="predicted"/>
<sequence>MKERDDDVNVVYQQHSCYRRSSVAEANCSLKSFCEYENQEDSVGCTVISFIFCNMSVLQCFNDVSLDEIIVISQIATILHVSECMVMMVRSELQFSPTRCELAEDLFFHWNTGLASIKQCRLVWSNSYINNNSSIIIRHLDIRHGNTCAELEFLSPISSVIKRYQICKSASPTVS</sequence>
<name>A0A0V0S4X6_9BILA</name>
<protein>
    <submittedName>
        <fullName evidence="1">Uncharacterized protein</fullName>
    </submittedName>
</protein>
<dbReference type="AlphaFoldDB" id="A0A0V0S4X6"/>
<evidence type="ECO:0000313" key="1">
    <source>
        <dbReference type="EMBL" id="KRX21730.1"/>
    </source>
</evidence>
<dbReference type="EMBL" id="JYDL01000037">
    <property type="protein sequence ID" value="KRX21730.1"/>
    <property type="molecule type" value="Genomic_DNA"/>
</dbReference>
<evidence type="ECO:0000313" key="2">
    <source>
        <dbReference type="Proteomes" id="UP000054630"/>
    </source>
</evidence>
<accession>A0A0V0S4X6</accession>
<dbReference type="Proteomes" id="UP000054630">
    <property type="component" value="Unassembled WGS sequence"/>
</dbReference>
<dbReference type="OrthoDB" id="5938288at2759"/>
<comment type="caution">
    <text evidence="1">The sequence shown here is derived from an EMBL/GenBank/DDBJ whole genome shotgun (WGS) entry which is preliminary data.</text>
</comment>